<feature type="repeat" description="ANK" evidence="3">
    <location>
        <begin position="248"/>
        <end position="280"/>
    </location>
</feature>
<feature type="transmembrane region" description="Helical" evidence="5">
    <location>
        <begin position="59"/>
        <end position="79"/>
    </location>
</feature>
<reference evidence="6 7" key="1">
    <citation type="submission" date="2024-02" db="EMBL/GenBank/DDBJ databases">
        <authorList>
            <person name="Chen Y."/>
            <person name="Shah S."/>
            <person name="Dougan E. K."/>
            <person name="Thang M."/>
            <person name="Chan C."/>
        </authorList>
    </citation>
    <scope>NUCLEOTIDE SEQUENCE [LARGE SCALE GENOMIC DNA]</scope>
</reference>
<sequence>MKRSAIPPEVALGGRDLESSGNKVSMMPTIQPYQAHGLGQDERKVHGRGSTDPETFKKVAAAVGGIWVLGVLLGFDYLWPVYLVLELLGGLLSIPPLSWLMSPFSWIFSWFNRGAPLISAQGGAQELRLQTEQVHAYTEQYVQHYGDAALIFATHDGYPQIVNGLLYNHDLGYADLIDATDESGNTALIYASAKGFRQSTAALLRSGADPDVANRGRTPLMEAAGAGHKDIVAALRLSKAKVDAVDEYGNTALHYAAYHGHLSCVTEILKSNPHKDLQNNYGHTPASYAQSNKYKAIADLLSRPPKREPLLKEKKKPKEEEEEEDEDLKELHDLMELGKSKRAEKPKAKPKQVKGSAEDLHQKEESFAPKVEKDTGGELSAKEKKSLEEQIAKMQRRHEDAELKNQKRIVELLEASAGHQQSLDEAERAVRGYQANLSELSLKVQELELKHRSSELRAAEQKDRAERLQLDMQDAELEVKRYQQRAQAAEKERDLHAEVAKRHEESLKHQREEVNEHLQQLEKQQQDVDVKTGWQKEVRFEHLRRIPDSKSGEDLRALVARRLVAKAGAQLVLLNGPEQLSKSQSLKDQGLCCGKTVSYSYVPTNLARALTRSRLASPPANSASSSQFDDAWDGLTELQGVAGQMATSLPGSLVCLTLGSLLGRIGQEVFFLSRIRARPRTTLVGAWKGLTRPTLSRG</sequence>
<dbReference type="Proteomes" id="UP001642484">
    <property type="component" value="Unassembled WGS sequence"/>
</dbReference>
<gene>
    <name evidence="6" type="ORF">CCMP2556_LOCUS32648</name>
</gene>
<evidence type="ECO:0000256" key="2">
    <source>
        <dbReference type="ARBA" id="ARBA00023043"/>
    </source>
</evidence>
<dbReference type="InterPro" id="IPR036770">
    <property type="entry name" value="Ankyrin_rpt-contain_sf"/>
</dbReference>
<dbReference type="Pfam" id="PF00023">
    <property type="entry name" value="Ank"/>
    <property type="match status" value="1"/>
</dbReference>
<comment type="caution">
    <text evidence="6">The sequence shown here is derived from an EMBL/GenBank/DDBJ whole genome shotgun (WGS) entry which is preliminary data.</text>
</comment>
<dbReference type="InterPro" id="IPR002110">
    <property type="entry name" value="Ankyrin_rpt"/>
</dbReference>
<feature type="repeat" description="ANK" evidence="3">
    <location>
        <begin position="183"/>
        <end position="215"/>
    </location>
</feature>
<keyword evidence="5" id="KW-1133">Transmembrane helix</keyword>
<evidence type="ECO:0000256" key="1">
    <source>
        <dbReference type="ARBA" id="ARBA00022737"/>
    </source>
</evidence>
<feature type="region of interest" description="Disordered" evidence="4">
    <location>
        <begin position="300"/>
        <end position="389"/>
    </location>
</feature>
<keyword evidence="5" id="KW-0472">Membrane</keyword>
<keyword evidence="1" id="KW-0677">Repeat</keyword>
<feature type="compositionally biased region" description="Basic and acidic residues" evidence="4">
    <location>
        <begin position="329"/>
        <end position="347"/>
    </location>
</feature>
<feature type="compositionally biased region" description="Basic and acidic residues" evidence="4">
    <location>
        <begin position="305"/>
        <end position="319"/>
    </location>
</feature>
<dbReference type="Gene3D" id="1.25.40.20">
    <property type="entry name" value="Ankyrin repeat-containing domain"/>
    <property type="match status" value="2"/>
</dbReference>
<dbReference type="PANTHER" id="PTHR24171:SF8">
    <property type="entry name" value="BRCA1-ASSOCIATED RING DOMAIN PROTEIN 1"/>
    <property type="match status" value="1"/>
</dbReference>
<dbReference type="SUPFAM" id="SSF48403">
    <property type="entry name" value="Ankyrin repeat"/>
    <property type="match status" value="1"/>
</dbReference>
<feature type="transmembrane region" description="Helical" evidence="5">
    <location>
        <begin position="91"/>
        <end position="111"/>
    </location>
</feature>
<evidence type="ECO:0000313" key="6">
    <source>
        <dbReference type="EMBL" id="CAK9066461.1"/>
    </source>
</evidence>
<dbReference type="PROSITE" id="PS50297">
    <property type="entry name" value="ANK_REP_REGION"/>
    <property type="match status" value="2"/>
</dbReference>
<dbReference type="SMART" id="SM00248">
    <property type="entry name" value="ANK"/>
    <property type="match status" value="4"/>
</dbReference>
<keyword evidence="7" id="KW-1185">Reference proteome</keyword>
<organism evidence="6 7">
    <name type="scientific">Durusdinium trenchii</name>
    <dbReference type="NCBI Taxonomy" id="1381693"/>
    <lineage>
        <taxon>Eukaryota</taxon>
        <taxon>Sar</taxon>
        <taxon>Alveolata</taxon>
        <taxon>Dinophyceae</taxon>
        <taxon>Suessiales</taxon>
        <taxon>Symbiodiniaceae</taxon>
        <taxon>Durusdinium</taxon>
    </lineage>
</organism>
<dbReference type="PROSITE" id="PS50088">
    <property type="entry name" value="ANK_REPEAT"/>
    <property type="match status" value="3"/>
</dbReference>
<protein>
    <submittedName>
        <fullName evidence="6">Uncharacterized protein</fullName>
    </submittedName>
</protein>
<proteinExistence type="predicted"/>
<feature type="compositionally biased region" description="Basic and acidic residues" evidence="4">
    <location>
        <begin position="356"/>
        <end position="389"/>
    </location>
</feature>
<dbReference type="EMBL" id="CAXAMN010022106">
    <property type="protein sequence ID" value="CAK9066461.1"/>
    <property type="molecule type" value="Genomic_DNA"/>
</dbReference>
<feature type="repeat" description="ANK" evidence="3">
    <location>
        <begin position="215"/>
        <end position="247"/>
    </location>
</feature>
<evidence type="ECO:0000313" key="7">
    <source>
        <dbReference type="Proteomes" id="UP001642484"/>
    </source>
</evidence>
<name>A0ABP0NRP9_9DINO</name>
<evidence type="ECO:0000256" key="3">
    <source>
        <dbReference type="PROSITE-ProRule" id="PRU00023"/>
    </source>
</evidence>
<evidence type="ECO:0000256" key="5">
    <source>
        <dbReference type="SAM" id="Phobius"/>
    </source>
</evidence>
<dbReference type="Pfam" id="PF12796">
    <property type="entry name" value="Ank_2"/>
    <property type="match status" value="1"/>
</dbReference>
<keyword evidence="2 3" id="KW-0040">ANK repeat</keyword>
<accession>A0ABP0NRP9</accession>
<dbReference type="PANTHER" id="PTHR24171">
    <property type="entry name" value="ANKYRIN REPEAT DOMAIN-CONTAINING PROTEIN 39-RELATED"/>
    <property type="match status" value="1"/>
</dbReference>
<evidence type="ECO:0000256" key="4">
    <source>
        <dbReference type="SAM" id="MobiDB-lite"/>
    </source>
</evidence>
<keyword evidence="5" id="KW-0812">Transmembrane</keyword>